<gene>
    <name evidence="1" type="ORF">GPUH_LOCUS7340</name>
</gene>
<evidence type="ECO:0000313" key="1">
    <source>
        <dbReference type="EMBL" id="VDK58021.1"/>
    </source>
</evidence>
<dbReference type="PANTHER" id="PTHR12121:SF100">
    <property type="entry name" value="POLY(A)-SPECIFIC RIBONUCLEASE"/>
    <property type="match status" value="1"/>
</dbReference>
<dbReference type="Gene3D" id="3.60.10.10">
    <property type="entry name" value="Endonuclease/exonuclease/phosphatase"/>
    <property type="match status" value="1"/>
</dbReference>
<name>A0A183DF50_9BILA</name>
<dbReference type="GO" id="GO:0000175">
    <property type="term" value="F:3'-5'-RNA exonuclease activity"/>
    <property type="evidence" value="ECO:0007669"/>
    <property type="project" value="TreeGrafter"/>
</dbReference>
<accession>A0A183DF50</accession>
<sequence length="101" mass="11132">MTMAPSENVVGNPLVVCTAHIHWDPEFCDVKLIQSMMLAQEITILLDEVDVAEKFRVTPQQTPVLICGDLNSLPESGSFSFGEFICLILILNKDGGEKIIL</sequence>
<keyword evidence="2" id="KW-1185">Reference proteome</keyword>
<reference evidence="1 2" key="2">
    <citation type="submission" date="2018-11" db="EMBL/GenBank/DDBJ databases">
        <authorList>
            <consortium name="Pathogen Informatics"/>
        </authorList>
    </citation>
    <scope>NUCLEOTIDE SEQUENCE [LARGE SCALE GENOMIC DNA]</scope>
</reference>
<dbReference type="EMBL" id="UYRT01018842">
    <property type="protein sequence ID" value="VDK58021.1"/>
    <property type="molecule type" value="Genomic_DNA"/>
</dbReference>
<dbReference type="WBParaSite" id="GPUH_0000735001-mRNA-1">
    <property type="protein sequence ID" value="GPUH_0000735001-mRNA-1"/>
    <property type="gene ID" value="GPUH_0000735001"/>
</dbReference>
<dbReference type="AlphaFoldDB" id="A0A183DF50"/>
<evidence type="ECO:0000313" key="3">
    <source>
        <dbReference type="WBParaSite" id="GPUH_0000735001-mRNA-1"/>
    </source>
</evidence>
<dbReference type="SUPFAM" id="SSF56219">
    <property type="entry name" value="DNase I-like"/>
    <property type="match status" value="1"/>
</dbReference>
<evidence type="ECO:0000313" key="2">
    <source>
        <dbReference type="Proteomes" id="UP000271098"/>
    </source>
</evidence>
<organism evidence="3">
    <name type="scientific">Gongylonema pulchrum</name>
    <dbReference type="NCBI Taxonomy" id="637853"/>
    <lineage>
        <taxon>Eukaryota</taxon>
        <taxon>Metazoa</taxon>
        <taxon>Ecdysozoa</taxon>
        <taxon>Nematoda</taxon>
        <taxon>Chromadorea</taxon>
        <taxon>Rhabditida</taxon>
        <taxon>Spirurina</taxon>
        <taxon>Spiruromorpha</taxon>
        <taxon>Spiruroidea</taxon>
        <taxon>Gongylonematidae</taxon>
        <taxon>Gongylonema</taxon>
    </lineage>
</organism>
<dbReference type="PANTHER" id="PTHR12121">
    <property type="entry name" value="CARBON CATABOLITE REPRESSOR PROTEIN 4"/>
    <property type="match status" value="1"/>
</dbReference>
<dbReference type="Proteomes" id="UP000271098">
    <property type="component" value="Unassembled WGS sequence"/>
</dbReference>
<protein>
    <submittedName>
        <fullName evidence="3">Endo/exonuclease/phosphatase domain-containing protein</fullName>
    </submittedName>
</protein>
<dbReference type="OrthoDB" id="428734at2759"/>
<proteinExistence type="predicted"/>
<dbReference type="InterPro" id="IPR036691">
    <property type="entry name" value="Endo/exonu/phosph_ase_sf"/>
</dbReference>
<reference evidence="3" key="1">
    <citation type="submission" date="2016-06" db="UniProtKB">
        <authorList>
            <consortium name="WormBaseParasite"/>
        </authorList>
    </citation>
    <scope>IDENTIFICATION</scope>
</reference>
<dbReference type="InterPro" id="IPR050410">
    <property type="entry name" value="CCR4/nocturin_mRNA_transcr"/>
</dbReference>